<dbReference type="EMBL" id="JARBDR010000141">
    <property type="protein sequence ID" value="KAJ8319854.1"/>
    <property type="molecule type" value="Genomic_DNA"/>
</dbReference>
<dbReference type="Proteomes" id="UP001217089">
    <property type="component" value="Unassembled WGS sequence"/>
</dbReference>
<comment type="caution">
    <text evidence="1">The sequence shown here is derived from an EMBL/GenBank/DDBJ whole genome shotgun (WGS) entry which is preliminary data.</text>
</comment>
<organism evidence="1 2">
    <name type="scientific">Tegillarca granosa</name>
    <name type="common">Malaysian cockle</name>
    <name type="synonym">Anadara granosa</name>
    <dbReference type="NCBI Taxonomy" id="220873"/>
    <lineage>
        <taxon>Eukaryota</taxon>
        <taxon>Metazoa</taxon>
        <taxon>Spiralia</taxon>
        <taxon>Lophotrochozoa</taxon>
        <taxon>Mollusca</taxon>
        <taxon>Bivalvia</taxon>
        <taxon>Autobranchia</taxon>
        <taxon>Pteriomorphia</taxon>
        <taxon>Arcoida</taxon>
        <taxon>Arcoidea</taxon>
        <taxon>Arcidae</taxon>
        <taxon>Tegillarca</taxon>
    </lineage>
</organism>
<accession>A0ABQ9FRE8</accession>
<evidence type="ECO:0000313" key="2">
    <source>
        <dbReference type="Proteomes" id="UP001217089"/>
    </source>
</evidence>
<sequence length="68" mass="7982">MQVFYVKTRVHRRIADGLNKENGQFYCLCGTDALVPLLCCSSEYCYQFSGKRNDNTQRLQGQRWVRLC</sequence>
<evidence type="ECO:0000313" key="1">
    <source>
        <dbReference type="EMBL" id="KAJ8319854.1"/>
    </source>
</evidence>
<proteinExistence type="predicted"/>
<keyword evidence="2" id="KW-1185">Reference proteome</keyword>
<protein>
    <submittedName>
        <fullName evidence="1">Uncharacterized protein</fullName>
    </submittedName>
</protein>
<gene>
    <name evidence="1" type="ORF">KUTeg_001441</name>
</gene>
<name>A0ABQ9FRE8_TEGGR</name>
<reference evidence="1 2" key="1">
    <citation type="submission" date="2022-12" db="EMBL/GenBank/DDBJ databases">
        <title>Chromosome-level genome of Tegillarca granosa.</title>
        <authorList>
            <person name="Kim J."/>
        </authorList>
    </citation>
    <scope>NUCLEOTIDE SEQUENCE [LARGE SCALE GENOMIC DNA]</scope>
    <source>
        <strain evidence="1">Teg-2019</strain>
        <tissue evidence="1">Adductor muscle</tissue>
    </source>
</reference>